<evidence type="ECO:0000256" key="7">
    <source>
        <dbReference type="ARBA" id="ARBA00023034"/>
    </source>
</evidence>
<keyword evidence="9" id="KW-0446">Lipid-binding</keyword>
<gene>
    <name evidence="18" type="ORF">SPHA_47522</name>
</gene>
<dbReference type="InterPro" id="IPR018494">
    <property type="entry name" value="Oxysterol-bd_CS"/>
</dbReference>
<evidence type="ECO:0000256" key="5">
    <source>
        <dbReference type="ARBA" id="ARBA00022753"/>
    </source>
</evidence>
<dbReference type="Proteomes" id="UP000597762">
    <property type="component" value="Unassembled WGS sequence"/>
</dbReference>
<dbReference type="InterPro" id="IPR011993">
    <property type="entry name" value="PH-like_dom_sf"/>
</dbReference>
<comment type="subunit">
    <text evidence="12">Heterodimer with OSBPL9.</text>
</comment>
<dbReference type="GO" id="GO:0005768">
    <property type="term" value="C:endosome"/>
    <property type="evidence" value="ECO:0007669"/>
    <property type="project" value="UniProtKB-SubCell"/>
</dbReference>
<evidence type="ECO:0000256" key="8">
    <source>
        <dbReference type="ARBA" id="ARBA00023055"/>
    </source>
</evidence>
<evidence type="ECO:0000256" key="16">
    <source>
        <dbReference type="SAM" id="Phobius"/>
    </source>
</evidence>
<comment type="caution">
    <text evidence="18">The sequence shown here is derived from an EMBL/GenBank/DDBJ whole genome shotgun (WGS) entry which is preliminary data.</text>
</comment>
<evidence type="ECO:0000313" key="19">
    <source>
        <dbReference type="Proteomes" id="UP000597762"/>
    </source>
</evidence>
<keyword evidence="7" id="KW-0333">Golgi apparatus</keyword>
<evidence type="ECO:0000256" key="1">
    <source>
        <dbReference type="ARBA" id="ARBA00004177"/>
    </source>
</evidence>
<evidence type="ECO:0000256" key="15">
    <source>
        <dbReference type="SAM" id="MobiDB-lite"/>
    </source>
</evidence>
<keyword evidence="16" id="KW-1133">Transmembrane helix</keyword>
<dbReference type="GO" id="GO:0032934">
    <property type="term" value="F:sterol binding"/>
    <property type="evidence" value="ECO:0007669"/>
    <property type="project" value="TreeGrafter"/>
</dbReference>
<dbReference type="CDD" id="cd13291">
    <property type="entry name" value="PH_ORP10_ORP11"/>
    <property type="match status" value="1"/>
</dbReference>
<proteinExistence type="inferred from homology"/>
<evidence type="ECO:0000256" key="2">
    <source>
        <dbReference type="ARBA" id="ARBA00004308"/>
    </source>
</evidence>
<evidence type="ECO:0000256" key="13">
    <source>
        <dbReference type="RuleBase" id="RU003844"/>
    </source>
</evidence>
<feature type="domain" description="PH" evidence="17">
    <location>
        <begin position="61"/>
        <end position="158"/>
    </location>
</feature>
<dbReference type="PROSITE" id="PS01013">
    <property type="entry name" value="OSBP"/>
    <property type="match status" value="1"/>
</dbReference>
<dbReference type="Gene3D" id="2.40.160.120">
    <property type="match status" value="1"/>
</dbReference>
<evidence type="ECO:0000256" key="14">
    <source>
        <dbReference type="RuleBase" id="RU003845"/>
    </source>
</evidence>
<dbReference type="SUPFAM" id="SSF50729">
    <property type="entry name" value="PH domain-like"/>
    <property type="match status" value="1"/>
</dbReference>
<dbReference type="PANTHER" id="PTHR10972">
    <property type="entry name" value="OXYSTEROL-BINDING PROTEIN-RELATED"/>
    <property type="match status" value="1"/>
</dbReference>
<dbReference type="InterPro" id="IPR000648">
    <property type="entry name" value="Oxysterol-bd"/>
</dbReference>
<dbReference type="PROSITE" id="PS50003">
    <property type="entry name" value="PH_DOMAIN"/>
    <property type="match status" value="1"/>
</dbReference>
<keyword evidence="8 14" id="KW-0445">Lipid transport</keyword>
<feature type="compositionally biased region" description="Low complexity" evidence="15">
    <location>
        <begin position="304"/>
        <end position="313"/>
    </location>
</feature>
<dbReference type="EMBL" id="CAHIKZ030002578">
    <property type="protein sequence ID" value="CAE1289132.1"/>
    <property type="molecule type" value="Genomic_DNA"/>
</dbReference>
<dbReference type="GO" id="GO:0005829">
    <property type="term" value="C:cytosol"/>
    <property type="evidence" value="ECO:0007669"/>
    <property type="project" value="TreeGrafter"/>
</dbReference>
<keyword evidence="4 14" id="KW-0813">Transport</keyword>
<comment type="function">
    <text evidence="11">Plays a role in regulating ADIPOQ and FABP4 levels in differentiating adipocytes and is also involved in regulation of adipocyte triglyceride storage. Weakly binds 25-hydroxycholesterol. Interacts with OSBPL9 to function as lipid transfer proteins. Together they form a heterodimer that localizes at the ER-trans-Golgi membrane contact sites, and exchanges phosphatidylserine (1,2-diacyl-sn-glycero-3-phospho-L-serine, PS) for phosphatidylinositol-4-phosphate (1,2-diacyl-sn-glycero-3-phospho-(1D-myo-inositol 4-phosphate), PI(4)P) between the two organelles, a step that is critical for sphingomyelin synthesis in the Golgi complex.</text>
</comment>
<dbReference type="SUPFAM" id="SSF144000">
    <property type="entry name" value="Oxysterol-binding protein-like"/>
    <property type="match status" value="1"/>
</dbReference>
<evidence type="ECO:0000259" key="17">
    <source>
        <dbReference type="PROSITE" id="PS50003"/>
    </source>
</evidence>
<dbReference type="InterPro" id="IPR037239">
    <property type="entry name" value="OSBP_sf"/>
</dbReference>
<evidence type="ECO:0000256" key="9">
    <source>
        <dbReference type="ARBA" id="ARBA00023121"/>
    </source>
</evidence>
<dbReference type="OrthoDB" id="14833at2759"/>
<protein>
    <recommendedName>
        <fullName evidence="14">Oxysterol-binding protein</fullName>
    </recommendedName>
</protein>
<evidence type="ECO:0000313" key="18">
    <source>
        <dbReference type="EMBL" id="CAE1289132.1"/>
    </source>
</evidence>
<dbReference type="Gene3D" id="2.30.29.30">
    <property type="entry name" value="Pleckstrin-homology domain (PH domain)/Phosphotyrosine-binding domain (PTB)"/>
    <property type="match status" value="1"/>
</dbReference>
<keyword evidence="19" id="KW-1185">Reference proteome</keyword>
<keyword evidence="16" id="KW-0812">Transmembrane</keyword>
<evidence type="ECO:0000256" key="4">
    <source>
        <dbReference type="ARBA" id="ARBA00022448"/>
    </source>
</evidence>
<evidence type="ECO:0000256" key="12">
    <source>
        <dbReference type="ARBA" id="ARBA00065555"/>
    </source>
</evidence>
<feature type="compositionally biased region" description="Basic and acidic residues" evidence="15">
    <location>
        <begin position="412"/>
        <end position="423"/>
    </location>
</feature>
<feature type="compositionally biased region" description="Low complexity" evidence="15">
    <location>
        <begin position="348"/>
        <end position="370"/>
    </location>
</feature>
<dbReference type="Gene3D" id="6.10.140.1150">
    <property type="match status" value="1"/>
</dbReference>
<dbReference type="Gene3D" id="1.10.287.2720">
    <property type="match status" value="1"/>
</dbReference>
<feature type="transmembrane region" description="Helical" evidence="16">
    <location>
        <begin position="858"/>
        <end position="875"/>
    </location>
</feature>
<dbReference type="Pfam" id="PF00169">
    <property type="entry name" value="PH"/>
    <property type="match status" value="1"/>
</dbReference>
<feature type="region of interest" description="Disordered" evidence="15">
    <location>
        <begin position="304"/>
        <end position="429"/>
    </location>
</feature>
<keyword evidence="5" id="KW-0967">Endosome</keyword>
<evidence type="ECO:0000256" key="10">
    <source>
        <dbReference type="ARBA" id="ARBA00023136"/>
    </source>
</evidence>
<dbReference type="InterPro" id="IPR001849">
    <property type="entry name" value="PH_domain"/>
</dbReference>
<dbReference type="FunFam" id="2.40.160.120:FF:000002">
    <property type="entry name" value="Oxysterol-binding protein"/>
    <property type="match status" value="1"/>
</dbReference>
<reference evidence="18" key="1">
    <citation type="submission" date="2021-01" db="EMBL/GenBank/DDBJ databases">
        <authorList>
            <person name="Li R."/>
            <person name="Bekaert M."/>
        </authorList>
    </citation>
    <scope>NUCLEOTIDE SEQUENCE</scope>
    <source>
        <strain evidence="18">Farmed</strain>
    </source>
</reference>
<comment type="subcellular location">
    <subcellularLocation>
        <location evidence="2">Endomembrane system</location>
    </subcellularLocation>
    <subcellularLocation>
        <location evidence="1">Endosome</location>
    </subcellularLocation>
    <subcellularLocation>
        <location evidence="3">Golgi apparatus</location>
    </subcellularLocation>
</comment>
<dbReference type="GO" id="GO:0005794">
    <property type="term" value="C:Golgi apparatus"/>
    <property type="evidence" value="ECO:0007669"/>
    <property type="project" value="UniProtKB-SubCell"/>
</dbReference>
<evidence type="ECO:0000256" key="3">
    <source>
        <dbReference type="ARBA" id="ARBA00004555"/>
    </source>
</evidence>
<accession>A0A812D7H1</accession>
<dbReference type="SMART" id="SM00233">
    <property type="entry name" value="PH"/>
    <property type="match status" value="1"/>
</dbReference>
<dbReference type="FunFam" id="2.30.29.30:FF:000154">
    <property type="entry name" value="Oxysterol-binding protein"/>
    <property type="match status" value="1"/>
</dbReference>
<dbReference type="FunFam" id="1.10.287.2720:FF:000001">
    <property type="entry name" value="Oxysterol-binding OBPalpha"/>
    <property type="match status" value="1"/>
</dbReference>
<dbReference type="GO" id="GO:0016020">
    <property type="term" value="C:membrane"/>
    <property type="evidence" value="ECO:0007669"/>
    <property type="project" value="TreeGrafter"/>
</dbReference>
<evidence type="ECO:0000256" key="6">
    <source>
        <dbReference type="ARBA" id="ARBA00022990"/>
    </source>
</evidence>
<dbReference type="Pfam" id="PF01237">
    <property type="entry name" value="Oxysterol_BP"/>
    <property type="match status" value="1"/>
</dbReference>
<evidence type="ECO:0000256" key="11">
    <source>
        <dbReference type="ARBA" id="ARBA00058048"/>
    </source>
</evidence>
<name>A0A812D7H1_ACAPH</name>
<comment type="similarity">
    <text evidence="13">Belongs to the OSBP family.</text>
</comment>
<keyword evidence="10 16" id="KW-0472">Membrane</keyword>
<dbReference type="GO" id="GO:0006869">
    <property type="term" value="P:lipid transport"/>
    <property type="evidence" value="ECO:0007669"/>
    <property type="project" value="UniProtKB-KW"/>
</dbReference>
<feature type="compositionally biased region" description="Polar residues" evidence="15">
    <location>
        <begin position="371"/>
        <end position="383"/>
    </location>
</feature>
<dbReference type="AlphaFoldDB" id="A0A812D7H1"/>
<organism evidence="18 19">
    <name type="scientific">Acanthosepion pharaonis</name>
    <name type="common">Pharaoh cuttlefish</name>
    <name type="synonym">Sepia pharaonis</name>
    <dbReference type="NCBI Taxonomy" id="158019"/>
    <lineage>
        <taxon>Eukaryota</taxon>
        <taxon>Metazoa</taxon>
        <taxon>Spiralia</taxon>
        <taxon>Lophotrochozoa</taxon>
        <taxon>Mollusca</taxon>
        <taxon>Cephalopoda</taxon>
        <taxon>Coleoidea</taxon>
        <taxon>Decapodiformes</taxon>
        <taxon>Sepiida</taxon>
        <taxon>Sepiina</taxon>
        <taxon>Sepiidae</taxon>
        <taxon>Acanthosepion</taxon>
    </lineage>
</organism>
<sequence length="926" mass="105857">MTTANNTAEVVRMEEKMAAPEKNLTFALPDLSALTEAEKLQVMAVMQRAKEFDTVEERKRRQPMEGQLCKYTNVMKGWQYRWFSLDPDSGSLEYFEKEEHKKQRPRGALHLAGAVISPSDEDSQTFTVHAANGELYRLRAADARGRQHWVDKLRATAEYHTANLAQNAPAVQTRHAELISSAISNDHVPSIRKSSGDLSANNRRLTNSTESLPTIVTMRSQYKVPVAQTVTVDPFKEVKEYLFQASEYSNNLKDKIGELPQSGQYINGIDKDLLLLKATSTSTVYCLQDCLNILQMRQNALSRSAPNASSSSSTWYDQQHPQPLHPSVGKQSSTEQQQQQREVNSEPSTEQQTLSEPEQQQQAEVQEEQQPTSTHINPHSDSLTADEPSPCESYTSTTSLPYPNPATAGIMDKCDEPIDHSKDVEDEEEYKDTELGAVDEHKSIILHLLSQLKLGMDLTKVVLPTFILEKRSLLEMFADCMAHPLLFLSIPELETPEQRMLAVVEWYLTSFHAGRQGSVAKKPYNPIRGEAFHCSWRIPRQETYPPSPEHPKTENGANGCTDDNCLLTYCAEQVSHHPPISAFYFECPEKDIYMNASIWTKSKFMGMSIGVVMVGKISLNLLKHDEEYVFGLPSAYARSILTVPWVELGDKIYITCQKSGYSAAITFHTKPFYGGKLHRVTAEVKNNNTANIICKVQGEWNSFFEFTYENGETKVIDVSNLEIMRKSVRPISSQGEFESRKLWRHVTNALRLGDVNIATEHKKFLEDRQREGERLRKETNTAFPTKFFHQDGEDWVYTKKRAINLLFSSLPPIPCLSLFLLPPHLPFFNQTFNCFHYCLHISSFFFSLYLFVFPLTSYLFSSFICTLFLLSYLIIQTLKLILFFHLFFLYYGFSFSFFFSIYSLPFYFSFFFLPSFHISHTFFNNN</sequence>
<dbReference type="PANTHER" id="PTHR10972:SF141">
    <property type="entry name" value="OXYSTEROL-BINDING PROTEIN"/>
    <property type="match status" value="1"/>
</dbReference>
<feature type="transmembrane region" description="Helical" evidence="16">
    <location>
        <begin position="887"/>
        <end position="913"/>
    </location>
</feature>
<feature type="compositionally biased region" description="Polar residues" evidence="15">
    <location>
        <begin position="392"/>
        <end position="401"/>
    </location>
</feature>
<keyword evidence="6" id="KW-0007">Acetylation</keyword>
<feature type="compositionally biased region" description="Polar residues" evidence="15">
    <location>
        <begin position="329"/>
        <end position="347"/>
    </location>
</feature>